<proteinExistence type="predicted"/>
<feature type="signal peptide" evidence="2">
    <location>
        <begin position="1"/>
        <end position="27"/>
    </location>
</feature>
<accession>A0A1I5DWE5</accession>
<feature type="compositionally biased region" description="Basic and acidic residues" evidence="1">
    <location>
        <begin position="92"/>
        <end position="119"/>
    </location>
</feature>
<name>A0A1I5DWE5_9PROT</name>
<evidence type="ECO:0000256" key="2">
    <source>
        <dbReference type="SAM" id="SignalP"/>
    </source>
</evidence>
<evidence type="ECO:0008006" key="5">
    <source>
        <dbReference type="Google" id="ProtNLM"/>
    </source>
</evidence>
<keyword evidence="4" id="KW-1185">Reference proteome</keyword>
<keyword evidence="2" id="KW-0732">Signal</keyword>
<evidence type="ECO:0000313" key="3">
    <source>
        <dbReference type="EMBL" id="SFO03467.1"/>
    </source>
</evidence>
<feature type="compositionally biased region" description="Low complexity" evidence="1">
    <location>
        <begin position="38"/>
        <end position="58"/>
    </location>
</feature>
<gene>
    <name evidence="3" type="ORF">SAMN05216386_2430</name>
</gene>
<dbReference type="AlphaFoldDB" id="A0A1I5DWE5"/>
<evidence type="ECO:0000313" key="4">
    <source>
        <dbReference type="Proteomes" id="UP000183107"/>
    </source>
</evidence>
<reference evidence="4" key="1">
    <citation type="submission" date="2016-10" db="EMBL/GenBank/DDBJ databases">
        <authorList>
            <person name="Varghese N."/>
        </authorList>
    </citation>
    <scope>NUCLEOTIDE SEQUENCE [LARGE SCALE GENOMIC DNA]</scope>
    <source>
        <strain evidence="4">Nsp8</strain>
    </source>
</reference>
<dbReference type="EMBL" id="FOVJ01000006">
    <property type="protein sequence ID" value="SFO03467.1"/>
    <property type="molecule type" value="Genomic_DNA"/>
</dbReference>
<sequence length="129" mass="12915">MKLSLIFPLKPLLLAGVFFLASGASHAQLTPGPGGSMVGQPPGQGSSGQSGSIIGQPPAGQSGSMPGQAAPGQTAPIKPGQPGTGSTSGSDPVRDKLDRTKRDAADIDRDGRISPEEATRIPPGTPLPR</sequence>
<organism evidence="3 4">
    <name type="scientific">Nitrosospira briensis</name>
    <dbReference type="NCBI Taxonomy" id="35799"/>
    <lineage>
        <taxon>Bacteria</taxon>
        <taxon>Pseudomonadati</taxon>
        <taxon>Pseudomonadota</taxon>
        <taxon>Betaproteobacteria</taxon>
        <taxon>Nitrosomonadales</taxon>
        <taxon>Nitrosomonadaceae</taxon>
        <taxon>Nitrosospira</taxon>
    </lineage>
</organism>
<protein>
    <recommendedName>
        <fullName evidence="5">EF hand</fullName>
    </recommendedName>
</protein>
<feature type="chain" id="PRO_5010275017" description="EF hand" evidence="2">
    <location>
        <begin position="28"/>
        <end position="129"/>
    </location>
</feature>
<evidence type="ECO:0000256" key="1">
    <source>
        <dbReference type="SAM" id="MobiDB-lite"/>
    </source>
</evidence>
<feature type="region of interest" description="Disordered" evidence="1">
    <location>
        <begin position="25"/>
        <end position="129"/>
    </location>
</feature>
<dbReference type="Proteomes" id="UP000183107">
    <property type="component" value="Unassembled WGS sequence"/>
</dbReference>